<evidence type="ECO:0000313" key="2">
    <source>
        <dbReference type="Proteomes" id="UP000821656"/>
    </source>
</evidence>
<protein>
    <submittedName>
        <fullName evidence="1">HTH transcriptional regulator</fullName>
    </submittedName>
</protein>
<sequence length="107" mass="12454">MKIYIKGTYKRNAEGDYKSTEEEIKAMIRDASEEGNDGIILEDYTVKDLDEDTIKKYRNRFSSRNPDHPWNALDTEELIEMLGGIKEDRRRKIKGVTLAGMLMFGIY</sequence>
<comment type="caution">
    <text evidence="1">The sequence shown here is derived from an EMBL/GenBank/DDBJ whole genome shotgun (WGS) entry which is preliminary data.</text>
</comment>
<evidence type="ECO:0000313" key="1">
    <source>
        <dbReference type="EMBL" id="NRV10331.1"/>
    </source>
</evidence>
<gene>
    <name evidence="1" type="ORF">DFH45_003294</name>
</gene>
<dbReference type="RefSeq" id="WP_077308615.1">
    <property type="nucleotide sequence ID" value="NZ_CP016090.1"/>
</dbReference>
<proteinExistence type="predicted"/>
<accession>A0A9Q5GJ90</accession>
<name>A0A9Q5GJ90_CLOBE</name>
<reference evidence="1" key="1">
    <citation type="submission" date="2020-05" db="EMBL/GenBank/DDBJ databases">
        <title>Genomic insights into acetone-butanol-ethanol (ABE) fermentation by sequencing solventogenic clostridia strains.</title>
        <authorList>
            <person name="Brown S."/>
        </authorList>
    </citation>
    <scope>NUCLEOTIDE SEQUENCE</scope>
    <source>
        <strain evidence="1">DJ126</strain>
    </source>
</reference>
<dbReference type="AlphaFoldDB" id="A0A9Q5GJ90"/>
<dbReference type="EMBL" id="JABSXK010000001">
    <property type="protein sequence ID" value="NRV10331.1"/>
    <property type="molecule type" value="Genomic_DNA"/>
</dbReference>
<organism evidence="1 2">
    <name type="scientific">Clostridium beijerinckii</name>
    <name type="common">Clostridium MP</name>
    <dbReference type="NCBI Taxonomy" id="1520"/>
    <lineage>
        <taxon>Bacteria</taxon>
        <taxon>Bacillati</taxon>
        <taxon>Bacillota</taxon>
        <taxon>Clostridia</taxon>
        <taxon>Eubacteriales</taxon>
        <taxon>Clostridiaceae</taxon>
        <taxon>Clostridium</taxon>
    </lineage>
</organism>
<dbReference type="Proteomes" id="UP000821656">
    <property type="component" value="Unassembled WGS sequence"/>
</dbReference>